<evidence type="ECO:0000313" key="9">
    <source>
        <dbReference type="EMBL" id="MEH2553862.1"/>
    </source>
</evidence>
<dbReference type="NCBIfam" id="TIGR01462">
    <property type="entry name" value="greA"/>
    <property type="match status" value="1"/>
</dbReference>
<keyword evidence="10" id="KW-1185">Reference proteome</keyword>
<dbReference type="InterPro" id="IPR028624">
    <property type="entry name" value="Tscrpt_elong_fac_GreA/B"/>
</dbReference>
<evidence type="ECO:0000313" key="10">
    <source>
        <dbReference type="Proteomes" id="UP001364224"/>
    </source>
</evidence>
<evidence type="ECO:0000256" key="6">
    <source>
        <dbReference type="RuleBase" id="RU000556"/>
    </source>
</evidence>
<gene>
    <name evidence="5" type="primary">greA</name>
    <name evidence="9" type="ORF">V1286_001391</name>
</gene>
<dbReference type="EMBL" id="JAZHRV010000001">
    <property type="protein sequence ID" value="MEH2553862.1"/>
    <property type="molecule type" value="Genomic_DNA"/>
</dbReference>
<evidence type="ECO:0000259" key="7">
    <source>
        <dbReference type="Pfam" id="PF01272"/>
    </source>
</evidence>
<feature type="domain" description="Transcription elongation factor GreA/GreB N-terminal" evidence="8">
    <location>
        <begin position="13"/>
        <end position="83"/>
    </location>
</feature>
<dbReference type="PANTHER" id="PTHR30437:SF4">
    <property type="entry name" value="TRANSCRIPTION ELONGATION FACTOR GREA"/>
    <property type="match status" value="1"/>
</dbReference>
<dbReference type="InterPro" id="IPR036953">
    <property type="entry name" value="GreA/GreB_C_sf"/>
</dbReference>
<keyword evidence="9" id="KW-0648">Protein biosynthesis</keyword>
<dbReference type="InterPro" id="IPR006359">
    <property type="entry name" value="Tscrpt_elong_fac_GreA"/>
</dbReference>
<comment type="similarity">
    <text evidence="5 6">Belongs to the GreA/GreB family.</text>
</comment>
<keyword evidence="1 5" id="KW-0805">Transcription regulation</keyword>
<dbReference type="InterPro" id="IPR001437">
    <property type="entry name" value="Tscrpt_elong_fac_GreA/B_C"/>
</dbReference>
<dbReference type="Gene3D" id="3.10.50.30">
    <property type="entry name" value="Transcription elongation factor, GreA/GreB, C-terminal domain"/>
    <property type="match status" value="1"/>
</dbReference>
<keyword evidence="9" id="KW-0251">Elongation factor</keyword>
<comment type="function">
    <text evidence="4 5 6">Necessary for efficient RNA polymerase transcription elongation past template-encoded arresting sites. The arresting sites in DNA have the property of trapping a certain fraction of elongating RNA polymerases that pass through, resulting in locked ternary complexes. Cleavage of the nascent transcript by cleavage factors such as GreA or GreB allows the resumption of elongation from the new 3'terminus. GreA releases sequences of 2 to 3 nucleotides.</text>
</comment>
<dbReference type="PIRSF" id="PIRSF006092">
    <property type="entry name" value="GreA_GreB"/>
    <property type="match status" value="1"/>
</dbReference>
<reference evidence="9 10" key="1">
    <citation type="submission" date="2024-02" db="EMBL/GenBank/DDBJ databases">
        <title>Adaptive strategies in a cosmopolitan and abundant soil bacterium.</title>
        <authorList>
            <person name="Carini P."/>
        </authorList>
    </citation>
    <scope>NUCLEOTIDE SEQUENCE [LARGE SCALE GENOMIC DNA]</scope>
    <source>
        <strain evidence="9 10">AZCC 1608</strain>
    </source>
</reference>
<keyword evidence="3 5" id="KW-0804">Transcription</keyword>
<evidence type="ECO:0000256" key="2">
    <source>
        <dbReference type="ARBA" id="ARBA00023125"/>
    </source>
</evidence>
<dbReference type="Gene3D" id="1.10.287.180">
    <property type="entry name" value="Transcription elongation factor, GreA/GreB, N-terminal domain"/>
    <property type="match status" value="1"/>
</dbReference>
<dbReference type="NCBIfam" id="NF001261">
    <property type="entry name" value="PRK00226.1-2"/>
    <property type="match status" value="1"/>
</dbReference>
<dbReference type="InterPro" id="IPR036805">
    <property type="entry name" value="Tscrpt_elong_fac_GreA/B_N_sf"/>
</dbReference>
<keyword evidence="2 5" id="KW-0238">DNA-binding</keyword>
<evidence type="ECO:0000259" key="8">
    <source>
        <dbReference type="Pfam" id="PF03449"/>
    </source>
</evidence>
<dbReference type="Pfam" id="PF03449">
    <property type="entry name" value="GreA_GreB_N"/>
    <property type="match status" value="1"/>
</dbReference>
<sequence length="166" mass="18615">MNDDIETPIQKLPTTAEGYAGLQDELRRRVQVDRPRINERIKDALADDPNLPENAEYQAAKFEQEGNEARIAELQDKLARAEVIDISKLSGDTVKFGATVTVIDEDTDEKRVWQIVGEPEADAKKRKISIFSPLARALIGKTKGMSIEVLTPGGARAFKIRKVEWR</sequence>
<accession>A0ABU8B5P9</accession>
<dbReference type="Proteomes" id="UP001364224">
    <property type="component" value="Unassembled WGS sequence"/>
</dbReference>
<dbReference type="InterPro" id="IPR023459">
    <property type="entry name" value="Tscrpt_elong_fac_GreA/B_fam"/>
</dbReference>
<evidence type="ECO:0000256" key="5">
    <source>
        <dbReference type="HAMAP-Rule" id="MF_00105"/>
    </source>
</evidence>
<evidence type="ECO:0000256" key="1">
    <source>
        <dbReference type="ARBA" id="ARBA00023015"/>
    </source>
</evidence>
<dbReference type="RefSeq" id="WP_334478434.1">
    <property type="nucleotide sequence ID" value="NZ_JAZHRV010000001.1"/>
</dbReference>
<protein>
    <recommendedName>
        <fullName evidence="5 6">Transcription elongation factor GreA</fullName>
    </recommendedName>
    <alternativeName>
        <fullName evidence="5">Transcript cleavage factor GreA</fullName>
    </alternativeName>
</protein>
<dbReference type="SUPFAM" id="SSF46557">
    <property type="entry name" value="GreA transcript cleavage protein, N-terminal domain"/>
    <property type="match status" value="1"/>
</dbReference>
<dbReference type="SUPFAM" id="SSF54534">
    <property type="entry name" value="FKBP-like"/>
    <property type="match status" value="1"/>
</dbReference>
<feature type="domain" description="Transcription elongation factor GreA/GreB C-terminal" evidence="7">
    <location>
        <begin position="91"/>
        <end position="164"/>
    </location>
</feature>
<name>A0ABU8B5P9_9BRAD</name>
<dbReference type="PANTHER" id="PTHR30437">
    <property type="entry name" value="TRANSCRIPTION ELONGATION FACTOR GREA"/>
    <property type="match status" value="1"/>
</dbReference>
<comment type="caution">
    <text evidence="9">The sequence shown here is derived from an EMBL/GenBank/DDBJ whole genome shotgun (WGS) entry which is preliminary data.</text>
</comment>
<evidence type="ECO:0000256" key="3">
    <source>
        <dbReference type="ARBA" id="ARBA00023163"/>
    </source>
</evidence>
<dbReference type="InterPro" id="IPR022691">
    <property type="entry name" value="Tscrpt_elong_fac_GreA/B_N"/>
</dbReference>
<dbReference type="HAMAP" id="MF_00105">
    <property type="entry name" value="GreA_GreB"/>
    <property type="match status" value="1"/>
</dbReference>
<dbReference type="Pfam" id="PF01272">
    <property type="entry name" value="GreA_GreB"/>
    <property type="match status" value="1"/>
</dbReference>
<proteinExistence type="inferred from homology"/>
<dbReference type="GO" id="GO:0003746">
    <property type="term" value="F:translation elongation factor activity"/>
    <property type="evidence" value="ECO:0007669"/>
    <property type="project" value="UniProtKB-KW"/>
</dbReference>
<organism evidence="9 10">
    <name type="scientific">Bradyrhizobium algeriense</name>
    <dbReference type="NCBI Taxonomy" id="634784"/>
    <lineage>
        <taxon>Bacteria</taxon>
        <taxon>Pseudomonadati</taxon>
        <taxon>Pseudomonadota</taxon>
        <taxon>Alphaproteobacteria</taxon>
        <taxon>Hyphomicrobiales</taxon>
        <taxon>Nitrobacteraceae</taxon>
        <taxon>Bradyrhizobium</taxon>
    </lineage>
</organism>
<evidence type="ECO:0000256" key="4">
    <source>
        <dbReference type="ARBA" id="ARBA00024916"/>
    </source>
</evidence>